<dbReference type="AlphaFoldDB" id="A0A2T6ZHH6"/>
<evidence type="ECO:0000313" key="3">
    <source>
        <dbReference type="EMBL" id="PUU74929.1"/>
    </source>
</evidence>
<feature type="compositionally biased region" description="Pro residues" evidence="1">
    <location>
        <begin position="85"/>
        <end position="97"/>
    </location>
</feature>
<protein>
    <submittedName>
        <fullName evidence="3">Uncharacterized protein</fullName>
    </submittedName>
</protein>
<feature type="compositionally biased region" description="Polar residues" evidence="1">
    <location>
        <begin position="98"/>
        <end position="130"/>
    </location>
</feature>
<reference evidence="3 4" key="1">
    <citation type="submission" date="2017-04" db="EMBL/GenBank/DDBJ databases">
        <title>Draft genome sequence of Tuber borchii Vittad., a whitish edible truffle.</title>
        <authorList>
            <consortium name="DOE Joint Genome Institute"/>
            <person name="Murat C."/>
            <person name="Kuo A."/>
            <person name="Barry K.W."/>
            <person name="Clum A."/>
            <person name="Dockter R.B."/>
            <person name="Fauchery L."/>
            <person name="Iotti M."/>
            <person name="Kohler A."/>
            <person name="Labutti K."/>
            <person name="Lindquist E.A."/>
            <person name="Lipzen A."/>
            <person name="Ohm R.A."/>
            <person name="Wang M."/>
            <person name="Grigoriev I.V."/>
            <person name="Zambonelli A."/>
            <person name="Martin F.M."/>
        </authorList>
    </citation>
    <scope>NUCLEOTIDE SEQUENCE [LARGE SCALE GENOMIC DNA]</scope>
    <source>
        <strain evidence="3 4">Tbo3840</strain>
    </source>
</reference>
<comment type="caution">
    <text evidence="3">The sequence shown here is derived from an EMBL/GenBank/DDBJ whole genome shotgun (WGS) entry which is preliminary data.</text>
</comment>
<dbReference type="Proteomes" id="UP000244722">
    <property type="component" value="Unassembled WGS sequence"/>
</dbReference>
<keyword evidence="2" id="KW-1133">Transmembrane helix</keyword>
<name>A0A2T6ZHH6_TUBBO</name>
<organism evidence="3 4">
    <name type="scientific">Tuber borchii</name>
    <name type="common">White truffle</name>
    <dbReference type="NCBI Taxonomy" id="42251"/>
    <lineage>
        <taxon>Eukaryota</taxon>
        <taxon>Fungi</taxon>
        <taxon>Dikarya</taxon>
        <taxon>Ascomycota</taxon>
        <taxon>Pezizomycotina</taxon>
        <taxon>Pezizomycetes</taxon>
        <taxon>Pezizales</taxon>
        <taxon>Tuberaceae</taxon>
        <taxon>Tuber</taxon>
    </lineage>
</organism>
<evidence type="ECO:0000256" key="1">
    <source>
        <dbReference type="SAM" id="MobiDB-lite"/>
    </source>
</evidence>
<feature type="transmembrane region" description="Helical" evidence="2">
    <location>
        <begin position="33"/>
        <end position="55"/>
    </location>
</feature>
<evidence type="ECO:0000313" key="4">
    <source>
        <dbReference type="Proteomes" id="UP000244722"/>
    </source>
</evidence>
<gene>
    <name evidence="3" type="ORF">B9Z19DRAFT_1132209</name>
</gene>
<keyword evidence="4" id="KW-1185">Reference proteome</keyword>
<keyword evidence="2" id="KW-0812">Transmembrane</keyword>
<feature type="region of interest" description="Disordered" evidence="1">
    <location>
        <begin position="70"/>
        <end position="130"/>
    </location>
</feature>
<sequence length="152" mass="16326">MPPNSLLPTPSLVSQFDKRNQTETKGGDDGNSYTLPVVLGIVFGALTLLIAVLAYQHQREILDFLLFRPAKKNQSGNSKTTTPLLTPPGTPQQPNPPVFNNSDTSNRNPHINTTMGNGNSNAGNITGGFNTSILQSRSTETVPPTPEVFPVE</sequence>
<accession>A0A2T6ZHH6</accession>
<keyword evidence="2" id="KW-0472">Membrane</keyword>
<dbReference type="EMBL" id="NESQ01000260">
    <property type="protein sequence ID" value="PUU74929.1"/>
    <property type="molecule type" value="Genomic_DNA"/>
</dbReference>
<proteinExistence type="predicted"/>
<evidence type="ECO:0000256" key="2">
    <source>
        <dbReference type="SAM" id="Phobius"/>
    </source>
</evidence>